<proteinExistence type="inferred from homology"/>
<name>A0A1I1XWZ5_9RHOB</name>
<organism evidence="6 7">
    <name type="scientific">Roseivivax sediminis</name>
    <dbReference type="NCBI Taxonomy" id="936889"/>
    <lineage>
        <taxon>Bacteria</taxon>
        <taxon>Pseudomonadati</taxon>
        <taxon>Pseudomonadota</taxon>
        <taxon>Alphaproteobacteria</taxon>
        <taxon>Rhodobacterales</taxon>
        <taxon>Roseobacteraceae</taxon>
        <taxon>Roseivivax</taxon>
    </lineage>
</organism>
<feature type="binding site" evidence="5">
    <location>
        <position position="88"/>
    </location>
    <ligand>
        <name>Zn(2+)</name>
        <dbReference type="ChEBI" id="CHEBI:29105"/>
    </ligand>
</feature>
<comment type="similarity">
    <text evidence="1 5">Belongs to the HypA/HybF family.</text>
</comment>
<gene>
    <name evidence="5" type="primary">hypA</name>
    <name evidence="6" type="ORF">SAMN04515678_106190</name>
</gene>
<protein>
    <recommendedName>
        <fullName evidence="5">Hydrogenase maturation factor HypA</fullName>
    </recommendedName>
</protein>
<dbReference type="Gene3D" id="3.30.2320.80">
    <property type="match status" value="1"/>
</dbReference>
<keyword evidence="3 5" id="KW-0479">Metal-binding</keyword>
<feature type="binding site" evidence="5">
    <location>
        <position position="86"/>
    </location>
    <ligand>
        <name>Zn(2+)</name>
        <dbReference type="ChEBI" id="CHEBI:29105"/>
    </ligand>
</feature>
<feature type="binding site" evidence="5">
    <location>
        <position position="2"/>
    </location>
    <ligand>
        <name>Ni(2+)</name>
        <dbReference type="ChEBI" id="CHEBI:49786"/>
    </ligand>
</feature>
<sequence length="122" mass="13391">MHELGIMRNIVSIVAEHAKGYTVQRVTVALGKLAGVDGQALHFCFDVVSRGTVLEGARLELREIEARGRCRRCHAEFATPTLYTPCACGSRDIERLAGEELMVREIELDADSIPDLPLSARA</sequence>
<dbReference type="GO" id="GO:0051604">
    <property type="term" value="P:protein maturation"/>
    <property type="evidence" value="ECO:0007669"/>
    <property type="project" value="InterPro"/>
</dbReference>
<dbReference type="PANTHER" id="PTHR34535">
    <property type="entry name" value="HYDROGENASE MATURATION FACTOR HYPA"/>
    <property type="match status" value="1"/>
</dbReference>
<feature type="binding site" evidence="5">
    <location>
        <position position="70"/>
    </location>
    <ligand>
        <name>Zn(2+)</name>
        <dbReference type="ChEBI" id="CHEBI:29105"/>
    </ligand>
</feature>
<dbReference type="Pfam" id="PF01155">
    <property type="entry name" value="HypA"/>
    <property type="match status" value="1"/>
</dbReference>
<dbReference type="InterPro" id="IPR000688">
    <property type="entry name" value="HypA/HybF"/>
</dbReference>
<reference evidence="6 7" key="1">
    <citation type="submission" date="2016-10" db="EMBL/GenBank/DDBJ databases">
        <authorList>
            <person name="Varghese N."/>
            <person name="Submissions S."/>
        </authorList>
    </citation>
    <scope>NUCLEOTIDE SEQUENCE [LARGE SCALE GENOMIC DNA]</scope>
    <source>
        <strain evidence="7">YIM D21,KCTC 23444,ACCC 10710</strain>
    </source>
</reference>
<evidence type="ECO:0000256" key="1">
    <source>
        <dbReference type="ARBA" id="ARBA00010748"/>
    </source>
</evidence>
<accession>A0A1I1XWZ5</accession>
<keyword evidence="7" id="KW-1185">Reference proteome</keyword>
<comment type="function">
    <text evidence="5">Involved in the maturation of [NiFe] hydrogenases. Required for nickel insertion into the metal center of the hydrogenase.</text>
</comment>
<dbReference type="GO" id="GO:0008270">
    <property type="term" value="F:zinc ion binding"/>
    <property type="evidence" value="ECO:0007669"/>
    <property type="project" value="UniProtKB-UniRule"/>
</dbReference>
<dbReference type="RefSeq" id="WP_149756015.1">
    <property type="nucleotide sequence ID" value="NZ_FOMS01000006.1"/>
</dbReference>
<dbReference type="PROSITE" id="PS01249">
    <property type="entry name" value="HYPA"/>
    <property type="match status" value="1"/>
</dbReference>
<evidence type="ECO:0000256" key="4">
    <source>
        <dbReference type="ARBA" id="ARBA00022833"/>
    </source>
</evidence>
<dbReference type="GO" id="GO:0016151">
    <property type="term" value="F:nickel cation binding"/>
    <property type="evidence" value="ECO:0007669"/>
    <property type="project" value="UniProtKB-UniRule"/>
</dbReference>
<dbReference type="OrthoDB" id="288014at2"/>
<evidence type="ECO:0000256" key="5">
    <source>
        <dbReference type="HAMAP-Rule" id="MF_00213"/>
    </source>
</evidence>
<evidence type="ECO:0000313" key="7">
    <source>
        <dbReference type="Proteomes" id="UP000325289"/>
    </source>
</evidence>
<keyword evidence="2 5" id="KW-0533">Nickel</keyword>
<dbReference type="InterPro" id="IPR020538">
    <property type="entry name" value="Hydgase_Ni_incorp_HypA/HybF_CS"/>
</dbReference>
<dbReference type="EMBL" id="FOMS01000006">
    <property type="protein sequence ID" value="SFE11906.1"/>
    <property type="molecule type" value="Genomic_DNA"/>
</dbReference>
<dbReference type="PANTHER" id="PTHR34535:SF3">
    <property type="entry name" value="HYDROGENASE MATURATION FACTOR HYPA"/>
    <property type="match status" value="1"/>
</dbReference>
<dbReference type="PIRSF" id="PIRSF004761">
    <property type="entry name" value="Hydrgn_mat_HypA"/>
    <property type="match status" value="1"/>
</dbReference>
<dbReference type="HAMAP" id="MF_00213">
    <property type="entry name" value="HypA_HybF"/>
    <property type="match status" value="1"/>
</dbReference>
<evidence type="ECO:0000256" key="2">
    <source>
        <dbReference type="ARBA" id="ARBA00022596"/>
    </source>
</evidence>
<feature type="binding site" evidence="5">
    <location>
        <position position="73"/>
    </location>
    <ligand>
        <name>Zn(2+)</name>
        <dbReference type="ChEBI" id="CHEBI:29105"/>
    </ligand>
</feature>
<dbReference type="Proteomes" id="UP000325289">
    <property type="component" value="Unassembled WGS sequence"/>
</dbReference>
<evidence type="ECO:0000256" key="3">
    <source>
        <dbReference type="ARBA" id="ARBA00022723"/>
    </source>
</evidence>
<dbReference type="AlphaFoldDB" id="A0A1I1XWZ5"/>
<evidence type="ECO:0000313" key="6">
    <source>
        <dbReference type="EMBL" id="SFE11906.1"/>
    </source>
</evidence>
<keyword evidence="4 5" id="KW-0862">Zinc</keyword>